<dbReference type="PROSITE" id="PS50931">
    <property type="entry name" value="HTH_LYSR"/>
    <property type="match status" value="1"/>
</dbReference>
<evidence type="ECO:0000313" key="6">
    <source>
        <dbReference type="EMBL" id="MDA4846225.1"/>
    </source>
</evidence>
<evidence type="ECO:0000256" key="2">
    <source>
        <dbReference type="ARBA" id="ARBA00023015"/>
    </source>
</evidence>
<dbReference type="PANTHER" id="PTHR30537">
    <property type="entry name" value="HTH-TYPE TRANSCRIPTIONAL REGULATOR"/>
    <property type="match status" value="1"/>
</dbReference>
<reference evidence="6" key="1">
    <citation type="submission" date="2022-11" db="EMBL/GenBank/DDBJ databases">
        <title>Hoeflea poritis sp. nov., isolated from scleractinian coral Porites lutea.</title>
        <authorList>
            <person name="Zhang G."/>
            <person name="Wei Q."/>
            <person name="Cai L."/>
        </authorList>
    </citation>
    <scope>NUCLEOTIDE SEQUENCE</scope>
    <source>
        <strain evidence="6">E7-10</strain>
    </source>
</reference>
<sequence>MNWDDVRIFLAVARSGQILAASRRLGLNHATVGRRVGALEDALQSKLLIRRTNGCDLTPEGEAFMHAAERMEAEMLSARSAVGMTDTEVTGAVRIGATDGFGVSFLAPRLGQLTERYPGLKIQLVPVPLSFSLSRREADVVITVERPDTGRLITRKLVDYTLALYASKNYLAAHGMPENEEALKQHRLIGYVEDLIMSPRLHYRSEFARNWESDFEISAVLGQVEAVRAGAGIGILHTFLARPHKELVPVLPHKQVGRTYWIVYHENLRNIRRIKAVVDFIAEETDRERGQFS</sequence>
<proteinExistence type="inferred from homology"/>
<comment type="caution">
    <text evidence="6">The sequence shown here is derived from an EMBL/GenBank/DDBJ whole genome shotgun (WGS) entry which is preliminary data.</text>
</comment>
<feature type="domain" description="HTH lysR-type" evidence="5">
    <location>
        <begin position="1"/>
        <end position="58"/>
    </location>
</feature>
<evidence type="ECO:0000313" key="7">
    <source>
        <dbReference type="Proteomes" id="UP001148313"/>
    </source>
</evidence>
<keyword evidence="3" id="KW-0238">DNA-binding</keyword>
<keyword evidence="4" id="KW-0804">Transcription</keyword>
<gene>
    <name evidence="6" type="ORF">OOZ53_12740</name>
</gene>
<dbReference type="RefSeq" id="WP_271089954.1">
    <property type="nucleotide sequence ID" value="NZ_JAPJZH010000007.1"/>
</dbReference>
<dbReference type="Pfam" id="PF03466">
    <property type="entry name" value="LysR_substrate"/>
    <property type="match status" value="1"/>
</dbReference>
<accession>A0ABT4VPX9</accession>
<dbReference type="InterPro" id="IPR036388">
    <property type="entry name" value="WH-like_DNA-bd_sf"/>
</dbReference>
<dbReference type="PANTHER" id="PTHR30537:SF3">
    <property type="entry name" value="TRANSCRIPTIONAL REGULATORY PROTEIN"/>
    <property type="match status" value="1"/>
</dbReference>
<dbReference type="InterPro" id="IPR036390">
    <property type="entry name" value="WH_DNA-bd_sf"/>
</dbReference>
<keyword evidence="2" id="KW-0805">Transcription regulation</keyword>
<comment type="similarity">
    <text evidence="1">Belongs to the LysR transcriptional regulatory family.</text>
</comment>
<dbReference type="Gene3D" id="3.40.190.290">
    <property type="match status" value="1"/>
</dbReference>
<dbReference type="Proteomes" id="UP001148313">
    <property type="component" value="Unassembled WGS sequence"/>
</dbReference>
<name>A0ABT4VPX9_9HYPH</name>
<dbReference type="SUPFAM" id="SSF53850">
    <property type="entry name" value="Periplasmic binding protein-like II"/>
    <property type="match status" value="1"/>
</dbReference>
<dbReference type="Pfam" id="PF00126">
    <property type="entry name" value="HTH_1"/>
    <property type="match status" value="1"/>
</dbReference>
<dbReference type="InterPro" id="IPR000847">
    <property type="entry name" value="LysR_HTH_N"/>
</dbReference>
<dbReference type="Gene3D" id="1.10.10.10">
    <property type="entry name" value="Winged helix-like DNA-binding domain superfamily/Winged helix DNA-binding domain"/>
    <property type="match status" value="1"/>
</dbReference>
<evidence type="ECO:0000256" key="3">
    <source>
        <dbReference type="ARBA" id="ARBA00023125"/>
    </source>
</evidence>
<evidence type="ECO:0000256" key="1">
    <source>
        <dbReference type="ARBA" id="ARBA00009437"/>
    </source>
</evidence>
<dbReference type="InterPro" id="IPR005119">
    <property type="entry name" value="LysR_subst-bd"/>
</dbReference>
<dbReference type="InterPro" id="IPR058163">
    <property type="entry name" value="LysR-type_TF_proteobact-type"/>
</dbReference>
<dbReference type="EMBL" id="JAPJZH010000007">
    <property type="protein sequence ID" value="MDA4846225.1"/>
    <property type="molecule type" value="Genomic_DNA"/>
</dbReference>
<organism evidence="6 7">
    <name type="scientific">Hoeflea poritis</name>
    <dbReference type="NCBI Taxonomy" id="2993659"/>
    <lineage>
        <taxon>Bacteria</taxon>
        <taxon>Pseudomonadati</taxon>
        <taxon>Pseudomonadota</taxon>
        <taxon>Alphaproteobacteria</taxon>
        <taxon>Hyphomicrobiales</taxon>
        <taxon>Rhizobiaceae</taxon>
        <taxon>Hoeflea</taxon>
    </lineage>
</organism>
<protein>
    <submittedName>
        <fullName evidence="6">LysR family transcriptional regulator</fullName>
    </submittedName>
</protein>
<dbReference type="SUPFAM" id="SSF46785">
    <property type="entry name" value="Winged helix' DNA-binding domain"/>
    <property type="match status" value="1"/>
</dbReference>
<keyword evidence="7" id="KW-1185">Reference proteome</keyword>
<evidence type="ECO:0000256" key="4">
    <source>
        <dbReference type="ARBA" id="ARBA00023163"/>
    </source>
</evidence>
<evidence type="ECO:0000259" key="5">
    <source>
        <dbReference type="PROSITE" id="PS50931"/>
    </source>
</evidence>